<keyword evidence="3 6" id="KW-0863">Zinc-finger</keyword>
<evidence type="ECO:0000313" key="10">
    <source>
        <dbReference type="EMBL" id="CAL1591091.1"/>
    </source>
</evidence>
<dbReference type="InterPro" id="IPR003877">
    <property type="entry name" value="SPRY_dom"/>
</dbReference>
<dbReference type="SUPFAM" id="SSF57845">
    <property type="entry name" value="B-box zinc-binding domain"/>
    <property type="match status" value="1"/>
</dbReference>
<dbReference type="Gene3D" id="3.30.40.10">
    <property type="entry name" value="Zinc/RING finger domain, C3HC4 (zinc finger)"/>
    <property type="match status" value="1"/>
</dbReference>
<dbReference type="InterPro" id="IPR043136">
    <property type="entry name" value="B30.2/SPRY_sf"/>
</dbReference>
<dbReference type="SUPFAM" id="SSF49899">
    <property type="entry name" value="Concanavalin A-like lectins/glucanases"/>
    <property type="match status" value="1"/>
</dbReference>
<feature type="domain" description="RING-type" evidence="7">
    <location>
        <begin position="293"/>
        <end position="333"/>
    </location>
</feature>
<dbReference type="InterPro" id="IPR000315">
    <property type="entry name" value="Znf_B-box"/>
</dbReference>
<dbReference type="Gene3D" id="3.30.160.60">
    <property type="entry name" value="Classic Zinc Finger"/>
    <property type="match status" value="1"/>
</dbReference>
<dbReference type="Pfam" id="PF00643">
    <property type="entry name" value="zf-B_box"/>
    <property type="match status" value="1"/>
</dbReference>
<reference evidence="10 11" key="1">
    <citation type="submission" date="2024-04" db="EMBL/GenBank/DDBJ databases">
        <authorList>
            <person name="Waldvogel A.-M."/>
            <person name="Schoenle A."/>
        </authorList>
    </citation>
    <scope>NUCLEOTIDE SEQUENCE [LARGE SCALE GENOMIC DNA]</scope>
</reference>
<proteinExistence type="predicted"/>
<evidence type="ECO:0000256" key="3">
    <source>
        <dbReference type="ARBA" id="ARBA00022771"/>
    </source>
</evidence>
<dbReference type="GO" id="GO:0045087">
    <property type="term" value="P:innate immune response"/>
    <property type="evidence" value="ECO:0007669"/>
    <property type="project" value="UniProtKB-KW"/>
</dbReference>
<feature type="domain" description="B30.2/SPRY" evidence="9">
    <location>
        <begin position="46"/>
        <end position="240"/>
    </location>
</feature>
<dbReference type="PROSITE" id="PS50188">
    <property type="entry name" value="B302_SPRY"/>
    <property type="match status" value="1"/>
</dbReference>
<keyword evidence="2" id="KW-0479">Metal-binding</keyword>
<dbReference type="SMART" id="SM00336">
    <property type="entry name" value="BBOX"/>
    <property type="match status" value="1"/>
</dbReference>
<evidence type="ECO:0000313" key="11">
    <source>
        <dbReference type="Proteomes" id="UP001497482"/>
    </source>
</evidence>
<keyword evidence="1" id="KW-0399">Innate immunity</keyword>
<dbReference type="InterPro" id="IPR001870">
    <property type="entry name" value="B30.2/SPRY"/>
</dbReference>
<dbReference type="Proteomes" id="UP001497482">
    <property type="component" value="Chromosome 19"/>
</dbReference>
<evidence type="ECO:0000256" key="4">
    <source>
        <dbReference type="ARBA" id="ARBA00022833"/>
    </source>
</evidence>
<dbReference type="PROSITE" id="PS50089">
    <property type="entry name" value="ZF_RING_2"/>
    <property type="match status" value="1"/>
</dbReference>
<dbReference type="InterPro" id="IPR051051">
    <property type="entry name" value="E3_ubiq-ligase_TRIM/RNF"/>
</dbReference>
<protein>
    <submittedName>
        <fullName evidence="10">Uncharacterized protein</fullName>
    </submittedName>
</protein>
<dbReference type="InterPro" id="IPR001841">
    <property type="entry name" value="Znf_RING"/>
</dbReference>
<dbReference type="EMBL" id="OZ035841">
    <property type="protein sequence ID" value="CAL1591091.1"/>
    <property type="molecule type" value="Genomic_DNA"/>
</dbReference>
<dbReference type="InterPro" id="IPR013320">
    <property type="entry name" value="ConA-like_dom_sf"/>
</dbReference>
<dbReference type="PANTHER" id="PTHR25465">
    <property type="entry name" value="B-BOX DOMAIN CONTAINING"/>
    <property type="match status" value="1"/>
</dbReference>
<dbReference type="Gene3D" id="4.10.830.40">
    <property type="match status" value="1"/>
</dbReference>
<dbReference type="SMART" id="SM00449">
    <property type="entry name" value="SPRY"/>
    <property type="match status" value="1"/>
</dbReference>
<keyword evidence="4" id="KW-0862">Zinc</keyword>
<gene>
    <name evidence="10" type="ORF">KC01_LOCUS20504</name>
</gene>
<dbReference type="SMART" id="SM00184">
    <property type="entry name" value="RING"/>
    <property type="match status" value="1"/>
</dbReference>
<evidence type="ECO:0000259" key="9">
    <source>
        <dbReference type="PROSITE" id="PS50188"/>
    </source>
</evidence>
<keyword evidence="5" id="KW-0391">Immunity</keyword>
<dbReference type="PRINTS" id="PR01407">
    <property type="entry name" value="BUTYPHLNCDUF"/>
</dbReference>
<dbReference type="AlphaFoldDB" id="A0AAV2KMC4"/>
<dbReference type="Pfam" id="PF13445">
    <property type="entry name" value="zf-RING_UBOX"/>
    <property type="match status" value="1"/>
</dbReference>
<name>A0AAV2KMC4_KNICA</name>
<evidence type="ECO:0000259" key="8">
    <source>
        <dbReference type="PROSITE" id="PS50119"/>
    </source>
</evidence>
<dbReference type="Pfam" id="PF00622">
    <property type="entry name" value="SPRY"/>
    <property type="match status" value="1"/>
</dbReference>
<dbReference type="PROSITE" id="PS00518">
    <property type="entry name" value="ZF_RING_1"/>
    <property type="match status" value="1"/>
</dbReference>
<dbReference type="InterPro" id="IPR027370">
    <property type="entry name" value="Znf-RING_euk"/>
</dbReference>
<evidence type="ECO:0000256" key="5">
    <source>
        <dbReference type="ARBA" id="ARBA00022859"/>
    </source>
</evidence>
<evidence type="ECO:0000259" key="7">
    <source>
        <dbReference type="PROSITE" id="PS50089"/>
    </source>
</evidence>
<organism evidence="10 11">
    <name type="scientific">Knipowitschia caucasica</name>
    <name type="common">Caucasian dwarf goby</name>
    <name type="synonym">Pomatoschistus caucasicus</name>
    <dbReference type="NCBI Taxonomy" id="637954"/>
    <lineage>
        <taxon>Eukaryota</taxon>
        <taxon>Metazoa</taxon>
        <taxon>Chordata</taxon>
        <taxon>Craniata</taxon>
        <taxon>Vertebrata</taxon>
        <taxon>Euteleostomi</taxon>
        <taxon>Actinopterygii</taxon>
        <taxon>Neopterygii</taxon>
        <taxon>Teleostei</taxon>
        <taxon>Neoteleostei</taxon>
        <taxon>Acanthomorphata</taxon>
        <taxon>Gobiaria</taxon>
        <taxon>Gobiiformes</taxon>
        <taxon>Gobioidei</taxon>
        <taxon>Gobiidae</taxon>
        <taxon>Gobiinae</taxon>
        <taxon>Knipowitschia</taxon>
    </lineage>
</organism>
<feature type="domain" description="B box-type" evidence="8">
    <location>
        <begin position="416"/>
        <end position="456"/>
    </location>
</feature>
<keyword evidence="11" id="KW-1185">Reference proteome</keyword>
<accession>A0AAV2KMC4</accession>
<dbReference type="SUPFAM" id="SSF57850">
    <property type="entry name" value="RING/U-box"/>
    <property type="match status" value="1"/>
</dbReference>
<evidence type="ECO:0000256" key="2">
    <source>
        <dbReference type="ARBA" id="ARBA00022723"/>
    </source>
</evidence>
<dbReference type="PANTHER" id="PTHR25465:SF32">
    <property type="entry name" value="BLOODTHIRSTY-RELATED GENE FAMILY, MEMBER 16 ISOFORM X1-RELATED"/>
    <property type="match status" value="1"/>
</dbReference>
<dbReference type="InterPro" id="IPR003879">
    <property type="entry name" value="Butyrophylin_SPRY"/>
</dbReference>
<dbReference type="InterPro" id="IPR017907">
    <property type="entry name" value="Znf_RING_CS"/>
</dbReference>
<sequence length="539" mass="61574">MHLLPALRSLNSRSEVKDWTETEVFSEVCVETVRLAVAKLLHKFQSILKILTEEEMIKIKKYKENLTFDPNTAGRHLHVYNFNQSIKHHKIPTQSVSLSANRFQLPMVFTTKGFSHGRHYWEVQVCLRSDWDVGVAKEGVSRGSEILVKPANGFYAITKEGLTYTADSLSLKALHLAPRPHVIGVFLDYEDGRLSFYDVDRKIHIHSFVGEKFTEKLFPYFYLYSKAKKSKPMVLRTVAYSVGGVENDVIKMEEEVGENTSVGIRSETRKTQDKQPIFPLHLRGELMSNSPQCCICLEAWTRPVALPCGHLFCLSCIGDYWRIQGQCVCPLCKVFFKTRPQLQVLETSSSKCDGEENRDGGPVPLRSGEVPCDHCSSAALRSCVSCLSSFCPLHLQPHYQDAELGRHRLVEVVRNLDGPLCKAHGRKLEQFCRTDQTCLCTMCATSEHRGHRVVTVKREAARKKAHLSRRRSRLAQTIQERLMQLKELRLNTDVQSKDVVVSLEEQLTEQQQRLEHMEQLLQTEDSLSFIQRFLLMAPL</sequence>
<dbReference type="CDD" id="cd19769">
    <property type="entry name" value="Bbox2_TRIM16-like"/>
    <property type="match status" value="1"/>
</dbReference>
<dbReference type="InterPro" id="IPR013083">
    <property type="entry name" value="Znf_RING/FYVE/PHD"/>
</dbReference>
<dbReference type="PROSITE" id="PS50119">
    <property type="entry name" value="ZF_BBOX"/>
    <property type="match status" value="1"/>
</dbReference>
<evidence type="ECO:0000256" key="6">
    <source>
        <dbReference type="PROSITE-ProRule" id="PRU00024"/>
    </source>
</evidence>
<dbReference type="GO" id="GO:0008270">
    <property type="term" value="F:zinc ion binding"/>
    <property type="evidence" value="ECO:0007669"/>
    <property type="project" value="UniProtKB-KW"/>
</dbReference>
<dbReference type="Gene3D" id="2.60.120.920">
    <property type="match status" value="1"/>
</dbReference>
<evidence type="ECO:0000256" key="1">
    <source>
        <dbReference type="ARBA" id="ARBA00022588"/>
    </source>
</evidence>